<dbReference type="EMBL" id="CP024848">
    <property type="protein sequence ID" value="AXI10454.1"/>
    <property type="molecule type" value="Genomic_DNA"/>
</dbReference>
<dbReference type="OrthoDB" id="9795247at2"/>
<organism evidence="2 3">
    <name type="scientific">Oceanobacillus zhaokaii</name>
    <dbReference type="NCBI Taxonomy" id="2052660"/>
    <lineage>
        <taxon>Bacteria</taxon>
        <taxon>Bacillati</taxon>
        <taxon>Bacillota</taxon>
        <taxon>Bacilli</taxon>
        <taxon>Bacillales</taxon>
        <taxon>Bacillaceae</taxon>
        <taxon>Oceanobacillus</taxon>
    </lineage>
</organism>
<dbReference type="InterPro" id="IPR000600">
    <property type="entry name" value="ROK"/>
</dbReference>
<keyword evidence="3" id="KW-1185">Reference proteome</keyword>
<evidence type="ECO:0000313" key="2">
    <source>
        <dbReference type="EMBL" id="AXI10454.1"/>
    </source>
</evidence>
<dbReference type="Proteomes" id="UP000253908">
    <property type="component" value="Chromosome"/>
</dbReference>
<keyword evidence="2" id="KW-0808">Transferase</keyword>
<gene>
    <name evidence="2" type="ORF">CUC15_16605</name>
</gene>
<accession>A0A345PKC4</accession>
<proteinExistence type="inferred from homology"/>
<dbReference type="PANTHER" id="PTHR18964">
    <property type="entry name" value="ROK (REPRESSOR, ORF, KINASE) FAMILY"/>
    <property type="match status" value="1"/>
</dbReference>
<dbReference type="PANTHER" id="PTHR18964:SF149">
    <property type="entry name" value="BIFUNCTIONAL UDP-N-ACETYLGLUCOSAMINE 2-EPIMERASE_N-ACETYLMANNOSAMINE KINASE"/>
    <property type="match status" value="1"/>
</dbReference>
<name>A0A345PKC4_9BACI</name>
<dbReference type="InterPro" id="IPR049874">
    <property type="entry name" value="ROK_cs"/>
</dbReference>
<dbReference type="Pfam" id="PF00480">
    <property type="entry name" value="ROK"/>
    <property type="match status" value="1"/>
</dbReference>
<dbReference type="GO" id="GO:0016301">
    <property type="term" value="F:kinase activity"/>
    <property type="evidence" value="ECO:0007669"/>
    <property type="project" value="UniProtKB-KW"/>
</dbReference>
<comment type="similarity">
    <text evidence="1">Belongs to the ROK (NagC/XylR) family.</text>
</comment>
<dbReference type="InterPro" id="IPR043129">
    <property type="entry name" value="ATPase_NBD"/>
</dbReference>
<dbReference type="SUPFAM" id="SSF53067">
    <property type="entry name" value="Actin-like ATPase domain"/>
    <property type="match status" value="1"/>
</dbReference>
<dbReference type="PROSITE" id="PS01125">
    <property type="entry name" value="ROK"/>
    <property type="match status" value="1"/>
</dbReference>
<dbReference type="Gene3D" id="3.30.420.40">
    <property type="match status" value="2"/>
</dbReference>
<dbReference type="KEGG" id="ocn:CUC15_16605"/>
<sequence length="334" mass="35056">MFLGGNQMEESKDLAIGLDLGGTKILAALISRQGEILGEFECKTSAGEKRDAAANILFAINSLLADTAADRNRIIGIGVASAGIIDSEQKIIHYAKNIGLKNFPIGTLLEDNLQLPVRLSNDANAAAVGEWIWGAGRGKQNVIYITVSTGVGSGIISNGQLITGIHDSAGEFGHITISHDGILCECGNRGCLEKYASGTAINERANQLLKNGETSSLLSIIEKGLVVTNKEIDAAAKQGDLFSIRLLKEAGEYLGMGVISLIHLFNTEAVVLGGGVMNMAAFILPSIKETVAKYGIPKMVNGVEIKESALGNKAGVIGAAGLFYLNNDAQVTMN</sequence>
<protein>
    <submittedName>
        <fullName evidence="2">Glucokinase</fullName>
    </submittedName>
</protein>
<keyword evidence="2" id="KW-0418">Kinase</keyword>
<evidence type="ECO:0000313" key="3">
    <source>
        <dbReference type="Proteomes" id="UP000253908"/>
    </source>
</evidence>
<dbReference type="AlphaFoldDB" id="A0A345PKC4"/>
<reference evidence="3" key="1">
    <citation type="submission" date="2017-11" db="EMBL/GenBank/DDBJ databases">
        <authorList>
            <person name="Zhu W."/>
        </authorList>
    </citation>
    <scope>NUCLEOTIDE SEQUENCE [LARGE SCALE GENOMIC DNA]</scope>
    <source>
        <strain evidence="3">160</strain>
    </source>
</reference>
<evidence type="ECO:0000256" key="1">
    <source>
        <dbReference type="ARBA" id="ARBA00006479"/>
    </source>
</evidence>